<sequence>MNSFQPCFILQIHIICFISKVINLPLPIIVTISKKQIVQGGSDPDLYTRFCLVKYNMFPFFLVVCLKEAYLFDPKRDLCYLKFYILVSYIYIVLETL</sequence>
<dbReference type="EMBL" id="JBCLYO010000001">
    <property type="protein sequence ID" value="KAL0096553.1"/>
    <property type="molecule type" value="Genomic_DNA"/>
</dbReference>
<evidence type="ECO:0000313" key="3">
    <source>
        <dbReference type="Proteomes" id="UP001448207"/>
    </source>
</evidence>
<organism evidence="2 3">
    <name type="scientific">Phycomyces blakesleeanus</name>
    <dbReference type="NCBI Taxonomy" id="4837"/>
    <lineage>
        <taxon>Eukaryota</taxon>
        <taxon>Fungi</taxon>
        <taxon>Fungi incertae sedis</taxon>
        <taxon>Mucoromycota</taxon>
        <taxon>Mucoromycotina</taxon>
        <taxon>Mucoromycetes</taxon>
        <taxon>Mucorales</taxon>
        <taxon>Phycomycetaceae</taxon>
        <taxon>Phycomyces</taxon>
    </lineage>
</organism>
<reference evidence="2 3" key="1">
    <citation type="submission" date="2024-04" db="EMBL/GenBank/DDBJ databases">
        <title>Symmetric and asymmetric DNA N6-adenine methylation regulates different biological responses in Mucorales.</title>
        <authorList>
            <consortium name="Lawrence Berkeley National Laboratory"/>
            <person name="Lax C."/>
            <person name="Mondo S.J."/>
            <person name="Osorio-Concepcion M."/>
            <person name="Muszewska A."/>
            <person name="Corrochano-Luque M."/>
            <person name="Gutierrez G."/>
            <person name="Riley R."/>
            <person name="Lipzen A."/>
            <person name="Guo J."/>
            <person name="Hundley H."/>
            <person name="Amirebrahimi M."/>
            <person name="Ng V."/>
            <person name="Lorenzo-Gutierrez D."/>
            <person name="Binder U."/>
            <person name="Yang J."/>
            <person name="Song Y."/>
            <person name="Canovas D."/>
            <person name="Navarro E."/>
            <person name="Freitag M."/>
            <person name="Gabaldon T."/>
            <person name="Grigoriev I.V."/>
            <person name="Corrochano L.M."/>
            <person name="Nicolas F.E."/>
            <person name="Garre V."/>
        </authorList>
    </citation>
    <scope>NUCLEOTIDE SEQUENCE [LARGE SCALE GENOMIC DNA]</scope>
    <source>
        <strain evidence="2 3">L51</strain>
    </source>
</reference>
<comment type="caution">
    <text evidence="2">The sequence shown here is derived from an EMBL/GenBank/DDBJ whole genome shotgun (WGS) entry which is preliminary data.</text>
</comment>
<feature type="transmembrane region" description="Helical" evidence="1">
    <location>
        <begin position="7"/>
        <end position="26"/>
    </location>
</feature>
<keyword evidence="3" id="KW-1185">Reference proteome</keyword>
<feature type="transmembrane region" description="Helical" evidence="1">
    <location>
        <begin position="78"/>
        <end position="94"/>
    </location>
</feature>
<protein>
    <submittedName>
        <fullName evidence="2">Uncharacterized protein</fullName>
    </submittedName>
</protein>
<proteinExistence type="predicted"/>
<name>A0ABR3BCG9_PHYBL</name>
<keyword evidence="1" id="KW-0472">Membrane</keyword>
<evidence type="ECO:0000256" key="1">
    <source>
        <dbReference type="SAM" id="Phobius"/>
    </source>
</evidence>
<keyword evidence="1" id="KW-1133">Transmembrane helix</keyword>
<keyword evidence="1" id="KW-0812">Transmembrane</keyword>
<dbReference type="Proteomes" id="UP001448207">
    <property type="component" value="Unassembled WGS sequence"/>
</dbReference>
<feature type="transmembrane region" description="Helical" evidence="1">
    <location>
        <begin position="46"/>
        <end position="66"/>
    </location>
</feature>
<accession>A0ABR3BCG9</accession>
<gene>
    <name evidence="2" type="ORF">J3Q64DRAFT_1024807</name>
</gene>
<evidence type="ECO:0000313" key="2">
    <source>
        <dbReference type="EMBL" id="KAL0096553.1"/>
    </source>
</evidence>